<evidence type="ECO:0000313" key="1">
    <source>
        <dbReference type="EMBL" id="PJC24806.1"/>
    </source>
</evidence>
<dbReference type="PANTHER" id="PTHR37953">
    <property type="entry name" value="UPF0127 PROTEIN MJ1496"/>
    <property type="match status" value="1"/>
</dbReference>
<dbReference type="Gene3D" id="2.60.120.1140">
    <property type="entry name" value="Protein of unknown function DUF192"/>
    <property type="match status" value="1"/>
</dbReference>
<sequence>MAVSKKLIISASALVIIAFVLWIFGSRSVAINVAKQDCRQVEIGENEFCLWVADSFEERKQGLSNTYLGDFQSSREADGMIFLFDEPTVQNFWMKEMLFDLDVLWIADSQVIKIDTGIKAPDFAGEEPERMSSDPYAVSWVIELPSGSVNHFNIEAGDKALFSE</sequence>
<evidence type="ECO:0000313" key="2">
    <source>
        <dbReference type="Proteomes" id="UP000230251"/>
    </source>
</evidence>
<comment type="caution">
    <text evidence="1">The sequence shown here is derived from an EMBL/GenBank/DDBJ whole genome shotgun (WGS) entry which is preliminary data.</text>
</comment>
<gene>
    <name evidence="1" type="ORF">CO057_00880</name>
</gene>
<reference evidence="2" key="1">
    <citation type="submission" date="2017-09" db="EMBL/GenBank/DDBJ databases">
        <title>Depth-based differentiation of microbial function through sediment-hosted aquifers and enrichment of novel symbionts in the deep terrestrial subsurface.</title>
        <authorList>
            <person name="Probst A.J."/>
            <person name="Ladd B."/>
            <person name="Jarett J.K."/>
            <person name="Geller-Mcgrath D.E."/>
            <person name="Sieber C.M.K."/>
            <person name="Emerson J.B."/>
            <person name="Anantharaman K."/>
            <person name="Thomas B.C."/>
            <person name="Malmstrom R."/>
            <person name="Stieglmeier M."/>
            <person name="Klingl A."/>
            <person name="Woyke T."/>
            <person name="Ryan C.M."/>
            <person name="Banfield J.F."/>
        </authorList>
    </citation>
    <scope>NUCLEOTIDE SEQUENCE [LARGE SCALE GENOMIC DNA]</scope>
</reference>
<proteinExistence type="predicted"/>
<evidence type="ECO:0008006" key="3">
    <source>
        <dbReference type="Google" id="ProtNLM"/>
    </source>
</evidence>
<protein>
    <recommendedName>
        <fullName evidence="3">DUF192 domain-containing protein</fullName>
    </recommendedName>
</protein>
<dbReference type="InterPro" id="IPR003795">
    <property type="entry name" value="DUF192"/>
</dbReference>
<organism evidence="1 2">
    <name type="scientific">Candidatus Uhrbacteria bacterium CG_4_9_14_0_2_um_filter_41_50</name>
    <dbReference type="NCBI Taxonomy" id="1975031"/>
    <lineage>
        <taxon>Bacteria</taxon>
        <taxon>Candidatus Uhriibacteriota</taxon>
    </lineage>
</organism>
<dbReference type="EMBL" id="PFSI01000017">
    <property type="protein sequence ID" value="PJC24806.1"/>
    <property type="molecule type" value="Genomic_DNA"/>
</dbReference>
<dbReference type="Proteomes" id="UP000230251">
    <property type="component" value="Unassembled WGS sequence"/>
</dbReference>
<accession>A0A2M8EPZ5</accession>
<dbReference type="InterPro" id="IPR038695">
    <property type="entry name" value="Saro_0823-like_sf"/>
</dbReference>
<dbReference type="AlphaFoldDB" id="A0A2M8EPZ5"/>
<dbReference type="Pfam" id="PF02643">
    <property type="entry name" value="DUF192"/>
    <property type="match status" value="1"/>
</dbReference>
<name>A0A2M8EPZ5_9BACT</name>
<dbReference type="PANTHER" id="PTHR37953:SF1">
    <property type="entry name" value="UPF0127 PROTEIN MJ1496"/>
    <property type="match status" value="1"/>
</dbReference>